<dbReference type="InterPro" id="IPR019649">
    <property type="entry name" value="DUF2512"/>
</dbReference>
<reference evidence="2 3" key="1">
    <citation type="submission" date="2024-09" db="EMBL/GenBank/DDBJ databases">
        <authorList>
            <person name="Sun Q."/>
            <person name="Mori K."/>
        </authorList>
    </citation>
    <scope>NUCLEOTIDE SEQUENCE [LARGE SCALE GENOMIC DNA]</scope>
    <source>
        <strain evidence="2 3">CCM 4839</strain>
    </source>
</reference>
<evidence type="ECO:0000313" key="2">
    <source>
        <dbReference type="EMBL" id="MFC0394581.1"/>
    </source>
</evidence>
<keyword evidence="3" id="KW-1185">Reference proteome</keyword>
<dbReference type="RefSeq" id="WP_204815762.1">
    <property type="nucleotide sequence ID" value="NZ_JANHOF010000001.1"/>
</dbReference>
<keyword evidence="1" id="KW-0472">Membrane</keyword>
<organism evidence="2 3">
    <name type="scientific">Paenibacillus mendelii</name>
    <dbReference type="NCBI Taxonomy" id="206163"/>
    <lineage>
        <taxon>Bacteria</taxon>
        <taxon>Bacillati</taxon>
        <taxon>Bacillota</taxon>
        <taxon>Bacilli</taxon>
        <taxon>Bacillales</taxon>
        <taxon>Paenibacillaceae</taxon>
        <taxon>Paenibacillus</taxon>
    </lineage>
</organism>
<name>A0ABV6JFA3_9BACL</name>
<sequence>MFKYLLKWVLNSLIMIFMLQYFTGISVWTAFIASALLTLISYIIGDQLILRQYNNTAATLTDGLLTLLYLYVAEVWFAWGLSNGEILLISVVVAVGEFFMHRYIFQDDLGKAHQS</sequence>
<evidence type="ECO:0000313" key="3">
    <source>
        <dbReference type="Proteomes" id="UP001589818"/>
    </source>
</evidence>
<dbReference type="EMBL" id="JBHLVF010000041">
    <property type="protein sequence ID" value="MFC0394581.1"/>
    <property type="molecule type" value="Genomic_DNA"/>
</dbReference>
<proteinExistence type="predicted"/>
<gene>
    <name evidence="2" type="ORF">ACFFJ8_24880</name>
</gene>
<keyword evidence="1" id="KW-0812">Transmembrane</keyword>
<keyword evidence="1" id="KW-1133">Transmembrane helix</keyword>
<feature type="transmembrane region" description="Helical" evidence="1">
    <location>
        <begin position="57"/>
        <end position="80"/>
    </location>
</feature>
<dbReference type="Pfam" id="PF10710">
    <property type="entry name" value="DUF2512"/>
    <property type="match status" value="1"/>
</dbReference>
<feature type="transmembrane region" description="Helical" evidence="1">
    <location>
        <begin position="12"/>
        <end position="45"/>
    </location>
</feature>
<dbReference type="Proteomes" id="UP001589818">
    <property type="component" value="Unassembled WGS sequence"/>
</dbReference>
<protein>
    <submittedName>
        <fullName evidence="2">DUF2512 family protein</fullName>
    </submittedName>
</protein>
<evidence type="ECO:0000256" key="1">
    <source>
        <dbReference type="SAM" id="Phobius"/>
    </source>
</evidence>
<feature type="transmembrane region" description="Helical" evidence="1">
    <location>
        <begin position="86"/>
        <end position="105"/>
    </location>
</feature>
<accession>A0ABV6JFA3</accession>
<comment type="caution">
    <text evidence="2">The sequence shown here is derived from an EMBL/GenBank/DDBJ whole genome shotgun (WGS) entry which is preliminary data.</text>
</comment>